<dbReference type="NCBIfam" id="NF047698">
    <property type="entry name" value="PP_RS20740_fam"/>
    <property type="match status" value="1"/>
</dbReference>
<reference evidence="1 2" key="1">
    <citation type="journal article" date="2020" name="Front. Plant Sci.">
        <title>Isolation of Rhizosphere Bacteria That Improve Quality and Water Stress Tolerance in Greenhouse Ornamentals.</title>
        <authorList>
            <person name="Nordstedt N.P."/>
            <person name="Jones M.L."/>
        </authorList>
    </citation>
    <scope>NUCLEOTIDE SEQUENCE [LARGE SCALE GENOMIC DNA]</scope>
    <source>
        <strain evidence="1 2">C2F7</strain>
    </source>
</reference>
<dbReference type="Proteomes" id="UP000562723">
    <property type="component" value="Unassembled WGS sequence"/>
</dbReference>
<accession>A0AAJ3G007</accession>
<sequence>MMSMDSGDDLDVGLGYEDVTHGSISLKKNFLPWHKPRKQYIRNNQWNAVTASLIDHLRLKDKGRSLQYLSLPGSDLLDVRSLYSVCAAKEVRLKFVGLNEITAGDKESTMDQLISINELRGLQFIDPSSDVYEDQLERLCVNKSIAQEQIIKPSTSYDVINIDLCRSMLESPPKEKQSNYYDALFKLLRHQADNRTEDWLFFVTTRTNQDMVHDGAFKKFVEVLEQIFDLDQVVYDKCNELKIFSEDVLVDRRIDIQKIDPTSYNNLVSAGIGKWVLSALADRPPAHKSKMLSLFGYNVFQQAEGPCDMMSFGFWCKHIPNKAVDAFGLAGGGVNLNAEDVDVAISRARVNVIESVSKVVDVDLHMSNDDVFEEMLQASSGLMKSARYDVDSYINWAREDHGRVKGWLASRGLA</sequence>
<dbReference type="InterPro" id="IPR058085">
    <property type="entry name" value="PP_RS20740-like"/>
</dbReference>
<name>A0AAJ3G007_9PSED</name>
<gene>
    <name evidence="1" type="ORF">HNO85_15690</name>
</gene>
<evidence type="ECO:0000313" key="1">
    <source>
        <dbReference type="EMBL" id="NUT82388.1"/>
    </source>
</evidence>
<comment type="caution">
    <text evidence="1">The sequence shown here is derived from an EMBL/GenBank/DDBJ whole genome shotgun (WGS) entry which is preliminary data.</text>
</comment>
<dbReference type="EMBL" id="JABFMS010000027">
    <property type="protein sequence ID" value="NUT82388.1"/>
    <property type="molecule type" value="Genomic_DNA"/>
</dbReference>
<dbReference type="RefSeq" id="WP_175360412.1">
    <property type="nucleotide sequence ID" value="NZ_JABFMS010000027.1"/>
</dbReference>
<proteinExistence type="predicted"/>
<dbReference type="AlphaFoldDB" id="A0AAJ3G007"/>
<organism evidence="1 2">
    <name type="scientific">Pseudomonas brassicacearum</name>
    <dbReference type="NCBI Taxonomy" id="930166"/>
    <lineage>
        <taxon>Bacteria</taxon>
        <taxon>Pseudomonadati</taxon>
        <taxon>Pseudomonadota</taxon>
        <taxon>Gammaproteobacteria</taxon>
        <taxon>Pseudomonadales</taxon>
        <taxon>Pseudomonadaceae</taxon>
        <taxon>Pseudomonas</taxon>
    </lineage>
</organism>
<protein>
    <submittedName>
        <fullName evidence="1">Uncharacterized protein</fullName>
    </submittedName>
</protein>
<evidence type="ECO:0000313" key="2">
    <source>
        <dbReference type="Proteomes" id="UP000562723"/>
    </source>
</evidence>